<protein>
    <recommendedName>
        <fullName evidence="1">CSN8/PSMD8/EIF3K domain-containing protein</fullName>
    </recommendedName>
</protein>
<reference evidence="3" key="2">
    <citation type="journal article" date="2017" name="Nat. Plants">
        <title>The Aegilops tauschii genome reveals multiple impacts of transposons.</title>
        <authorList>
            <person name="Zhao G."/>
            <person name="Zou C."/>
            <person name="Li K."/>
            <person name="Wang K."/>
            <person name="Li T."/>
            <person name="Gao L."/>
            <person name="Zhang X."/>
            <person name="Wang H."/>
            <person name="Yang Z."/>
            <person name="Liu X."/>
            <person name="Jiang W."/>
            <person name="Mao L."/>
            <person name="Kong X."/>
            <person name="Jiao Y."/>
            <person name="Jia J."/>
        </authorList>
    </citation>
    <scope>NUCLEOTIDE SEQUENCE [LARGE SCALE GENOMIC DNA]</scope>
    <source>
        <strain evidence="3">cv. AL8/78</strain>
    </source>
</reference>
<dbReference type="Gene3D" id="1.25.40.990">
    <property type="match status" value="2"/>
</dbReference>
<dbReference type="Proteomes" id="UP000015105">
    <property type="component" value="Chromosome 2D"/>
</dbReference>
<dbReference type="AlphaFoldDB" id="A0A453CRS2"/>
<dbReference type="PANTHER" id="PTHR12387:SF4">
    <property type="entry name" value="PCI DOMAIN-CONTAINING PROTEIN"/>
    <property type="match status" value="1"/>
</dbReference>
<reference evidence="3" key="1">
    <citation type="journal article" date="2014" name="Science">
        <title>Ancient hybridizations among the ancestral genomes of bread wheat.</title>
        <authorList>
            <consortium name="International Wheat Genome Sequencing Consortium,"/>
            <person name="Marcussen T."/>
            <person name="Sandve S.R."/>
            <person name="Heier L."/>
            <person name="Spannagl M."/>
            <person name="Pfeifer M."/>
            <person name="Jakobsen K.S."/>
            <person name="Wulff B.B."/>
            <person name="Steuernagel B."/>
            <person name="Mayer K.F."/>
            <person name="Olsen O.A."/>
        </authorList>
    </citation>
    <scope>NUCLEOTIDE SEQUENCE [LARGE SCALE GENOMIC DNA]</scope>
    <source>
        <strain evidence="3">cv. AL8/78</strain>
    </source>
</reference>
<dbReference type="Pfam" id="PF10075">
    <property type="entry name" value="CSN8_PSD8_EIF3K"/>
    <property type="match status" value="1"/>
</dbReference>
<keyword evidence="3" id="KW-1185">Reference proteome</keyword>
<reference evidence="2" key="5">
    <citation type="journal article" date="2021" name="G3 (Bethesda)">
        <title>Aegilops tauschii genome assembly Aet v5.0 features greater sequence contiguity and improved annotation.</title>
        <authorList>
            <person name="Wang L."/>
            <person name="Zhu T."/>
            <person name="Rodriguez J.C."/>
            <person name="Deal K.R."/>
            <person name="Dubcovsky J."/>
            <person name="McGuire P.E."/>
            <person name="Lux T."/>
            <person name="Spannagl M."/>
            <person name="Mayer K.F.X."/>
            <person name="Baldrich P."/>
            <person name="Meyers B.C."/>
            <person name="Huo N."/>
            <person name="Gu Y.Q."/>
            <person name="Zhou H."/>
            <person name="Devos K.M."/>
            <person name="Bennetzen J.L."/>
            <person name="Unver T."/>
            <person name="Budak H."/>
            <person name="Gulick P.J."/>
            <person name="Galiba G."/>
            <person name="Kalapos B."/>
            <person name="Nelson D.R."/>
            <person name="Li P."/>
            <person name="You F.M."/>
            <person name="Luo M.C."/>
            <person name="Dvorak J."/>
        </authorList>
    </citation>
    <scope>NUCLEOTIDE SEQUENCE [LARGE SCALE GENOMIC DNA]</scope>
    <source>
        <strain evidence="2">cv. AL8/78</strain>
    </source>
</reference>
<evidence type="ECO:0000259" key="1">
    <source>
        <dbReference type="Pfam" id="PF10075"/>
    </source>
</evidence>
<reference evidence="2" key="3">
    <citation type="journal article" date="2017" name="Nature">
        <title>Genome sequence of the progenitor of the wheat D genome Aegilops tauschii.</title>
        <authorList>
            <person name="Luo M.C."/>
            <person name="Gu Y.Q."/>
            <person name="Puiu D."/>
            <person name="Wang H."/>
            <person name="Twardziok S.O."/>
            <person name="Deal K.R."/>
            <person name="Huo N."/>
            <person name="Zhu T."/>
            <person name="Wang L."/>
            <person name="Wang Y."/>
            <person name="McGuire P.E."/>
            <person name="Liu S."/>
            <person name="Long H."/>
            <person name="Ramasamy R.K."/>
            <person name="Rodriguez J.C."/>
            <person name="Van S.L."/>
            <person name="Yuan L."/>
            <person name="Wang Z."/>
            <person name="Xia Z."/>
            <person name="Xiao L."/>
            <person name="Anderson O.D."/>
            <person name="Ouyang S."/>
            <person name="Liang Y."/>
            <person name="Zimin A.V."/>
            <person name="Pertea G."/>
            <person name="Qi P."/>
            <person name="Bennetzen J.L."/>
            <person name="Dai X."/>
            <person name="Dawson M.W."/>
            <person name="Muller H.G."/>
            <person name="Kugler K."/>
            <person name="Rivarola-Duarte L."/>
            <person name="Spannagl M."/>
            <person name="Mayer K.F.X."/>
            <person name="Lu F.H."/>
            <person name="Bevan M.W."/>
            <person name="Leroy P."/>
            <person name="Li P."/>
            <person name="You F.M."/>
            <person name="Sun Q."/>
            <person name="Liu Z."/>
            <person name="Lyons E."/>
            <person name="Wicker T."/>
            <person name="Salzberg S.L."/>
            <person name="Devos K.M."/>
            <person name="Dvorak J."/>
        </authorList>
    </citation>
    <scope>NUCLEOTIDE SEQUENCE [LARGE SCALE GENOMIC DNA]</scope>
    <source>
        <strain evidence="2">cv. AL8/78</strain>
    </source>
</reference>
<accession>A0A453CRS2</accession>
<dbReference type="PANTHER" id="PTHR12387">
    <property type="entry name" value="26S PROTEASOME NON-ATPASE REGULATORY SUBUNIT 8"/>
    <property type="match status" value="1"/>
</dbReference>
<dbReference type="Gramene" id="AET2Gv20942400.3">
    <property type="protein sequence ID" value="AET2Gv20942400.3"/>
    <property type="gene ID" value="AET2Gv20942400"/>
</dbReference>
<dbReference type="GO" id="GO:0043161">
    <property type="term" value="P:proteasome-mediated ubiquitin-dependent protein catabolic process"/>
    <property type="evidence" value="ECO:0007669"/>
    <property type="project" value="TreeGrafter"/>
</dbReference>
<dbReference type="GO" id="GO:0005829">
    <property type="term" value="C:cytosol"/>
    <property type="evidence" value="ECO:0007669"/>
    <property type="project" value="TreeGrafter"/>
</dbReference>
<proteinExistence type="predicted"/>
<dbReference type="GO" id="GO:0005634">
    <property type="term" value="C:nucleus"/>
    <property type="evidence" value="ECO:0007669"/>
    <property type="project" value="TreeGrafter"/>
</dbReference>
<dbReference type="InterPro" id="IPR033464">
    <property type="entry name" value="CSN8_PSD8_EIF3K"/>
</dbReference>
<dbReference type="InterPro" id="IPR006746">
    <property type="entry name" value="26S_Psome_Rpn12"/>
</dbReference>
<dbReference type="GO" id="GO:0008541">
    <property type="term" value="C:proteasome regulatory particle, lid subcomplex"/>
    <property type="evidence" value="ECO:0007669"/>
    <property type="project" value="TreeGrafter"/>
</dbReference>
<dbReference type="EnsemblPlants" id="AET2Gv20942400.3">
    <property type="protein sequence ID" value="AET2Gv20942400.3"/>
    <property type="gene ID" value="AET2Gv20942400"/>
</dbReference>
<name>A0A453CRS2_AEGTS</name>
<feature type="domain" description="CSN8/PSMD8/EIF3K" evidence="1">
    <location>
        <begin position="94"/>
        <end position="214"/>
    </location>
</feature>
<evidence type="ECO:0000313" key="3">
    <source>
        <dbReference type="Proteomes" id="UP000015105"/>
    </source>
</evidence>
<reference evidence="2" key="4">
    <citation type="submission" date="2019-03" db="UniProtKB">
        <authorList>
            <consortium name="EnsemblPlants"/>
        </authorList>
    </citation>
    <scope>IDENTIFICATION</scope>
</reference>
<sequence>DRELEEANCKFAWLKLACAEDELDSCATLLSELKVLLTKFPSMPPSFERTPNAVAELRLARAIYEFAVIFSIRVKDQDAFERNFFQLKVFYMDTRVAEFHTELELLPPRALDHPCIKYAVELEQSFMEGTYNRLTNGRQAVPHETYLYFMDLLAETIRDEIADCSGQAYDHLPVDDARKMLMFSSEQKLLEYISEIQHEWEVQNHSVLFHMAKVQPRVGIQAHQMIKRSLCYARELERVV</sequence>
<evidence type="ECO:0000313" key="2">
    <source>
        <dbReference type="EnsemblPlants" id="AET2Gv20942400.3"/>
    </source>
</evidence>
<organism evidence="2 3">
    <name type="scientific">Aegilops tauschii subsp. strangulata</name>
    <name type="common">Goatgrass</name>
    <dbReference type="NCBI Taxonomy" id="200361"/>
    <lineage>
        <taxon>Eukaryota</taxon>
        <taxon>Viridiplantae</taxon>
        <taxon>Streptophyta</taxon>
        <taxon>Embryophyta</taxon>
        <taxon>Tracheophyta</taxon>
        <taxon>Spermatophyta</taxon>
        <taxon>Magnoliopsida</taxon>
        <taxon>Liliopsida</taxon>
        <taxon>Poales</taxon>
        <taxon>Poaceae</taxon>
        <taxon>BOP clade</taxon>
        <taxon>Pooideae</taxon>
        <taxon>Triticodae</taxon>
        <taxon>Triticeae</taxon>
        <taxon>Triticinae</taxon>
        <taxon>Aegilops</taxon>
    </lineage>
</organism>